<dbReference type="Proteomes" id="UP000016570">
    <property type="component" value="Unassembled WGS sequence"/>
</dbReference>
<dbReference type="eggNOG" id="COG0384">
    <property type="taxonomic scope" value="Bacteria"/>
</dbReference>
<feature type="active site" evidence="3">
    <location>
        <position position="46"/>
    </location>
</feature>
<keyword evidence="2 4" id="KW-0413">Isomerase</keyword>
<dbReference type="SUPFAM" id="SSF54506">
    <property type="entry name" value="Diaminopimelate epimerase-like"/>
    <property type="match status" value="1"/>
</dbReference>
<dbReference type="PIRSF" id="PIRSF016184">
    <property type="entry name" value="PhzC_PhzF"/>
    <property type="match status" value="1"/>
</dbReference>
<protein>
    <submittedName>
        <fullName evidence="4">Putative isomerase</fullName>
    </submittedName>
</protein>
<dbReference type="GO" id="GO:0005737">
    <property type="term" value="C:cytoplasm"/>
    <property type="evidence" value="ECO:0007669"/>
    <property type="project" value="TreeGrafter"/>
</dbReference>
<accession>U2ZH75</accession>
<dbReference type="AlphaFoldDB" id="U2ZH75"/>
<dbReference type="Gene3D" id="3.10.310.10">
    <property type="entry name" value="Diaminopimelate Epimerase, Chain A, domain 1"/>
    <property type="match status" value="2"/>
</dbReference>
<proteinExistence type="inferred from homology"/>
<comment type="caution">
    <text evidence="4">The sequence shown here is derived from an EMBL/GenBank/DDBJ whole genome shotgun (WGS) entry which is preliminary data.</text>
</comment>
<sequence>MALDIYQVDAFTHQAFRGNPAGVCIIREDLDEALMKNIAKEMAVSETAFLNLNTMNLRWFTPQVEVDLCGHGTLSVAHILRQRHVAQTGDELAFDTRSGILKVTLDEQQYHLDLPAAQIDTHQTVSDELIDHLGIYPEQVIQSGLFDGKYFIEVEDEETIRCLEPNFDALTQFPGRSALITARSESRYDFISRYFAPWVGVNEDPVTGSAHCALATYWGERLGKTVMSAYQASQRGGEVTVTLLPEQRVLLTGQAVTILSGKLDLSV</sequence>
<dbReference type="PANTHER" id="PTHR13774:SF17">
    <property type="entry name" value="PHENAZINE BIOSYNTHESIS-LIKE DOMAIN-CONTAINING PROTEIN"/>
    <property type="match status" value="1"/>
</dbReference>
<dbReference type="Pfam" id="PF02567">
    <property type="entry name" value="PhzC-PhzF"/>
    <property type="match status" value="1"/>
</dbReference>
<evidence type="ECO:0000313" key="4">
    <source>
        <dbReference type="EMBL" id="GAD67041.1"/>
    </source>
</evidence>
<organism evidence="4 5">
    <name type="scientific">Vibrio proteolyticus NBRC 13287</name>
    <dbReference type="NCBI Taxonomy" id="1219065"/>
    <lineage>
        <taxon>Bacteria</taxon>
        <taxon>Pseudomonadati</taxon>
        <taxon>Pseudomonadota</taxon>
        <taxon>Gammaproteobacteria</taxon>
        <taxon>Vibrionales</taxon>
        <taxon>Vibrionaceae</taxon>
        <taxon>Vibrio</taxon>
    </lineage>
</organism>
<evidence type="ECO:0000256" key="1">
    <source>
        <dbReference type="ARBA" id="ARBA00008270"/>
    </source>
</evidence>
<dbReference type="GO" id="GO:0016853">
    <property type="term" value="F:isomerase activity"/>
    <property type="evidence" value="ECO:0007669"/>
    <property type="project" value="UniProtKB-KW"/>
</dbReference>
<keyword evidence="5" id="KW-1185">Reference proteome</keyword>
<name>U2ZH75_VIBPR</name>
<dbReference type="RefSeq" id="WP_021705016.1">
    <property type="nucleotide sequence ID" value="NZ_BATJ01000006.1"/>
</dbReference>
<evidence type="ECO:0000313" key="5">
    <source>
        <dbReference type="Proteomes" id="UP000016570"/>
    </source>
</evidence>
<evidence type="ECO:0000256" key="2">
    <source>
        <dbReference type="ARBA" id="ARBA00023235"/>
    </source>
</evidence>
<dbReference type="EMBL" id="BATJ01000006">
    <property type="protein sequence ID" value="GAD67041.1"/>
    <property type="molecule type" value="Genomic_DNA"/>
</dbReference>
<evidence type="ECO:0000256" key="3">
    <source>
        <dbReference type="PIRSR" id="PIRSR016184-1"/>
    </source>
</evidence>
<reference evidence="4 5" key="1">
    <citation type="submission" date="2013-09" db="EMBL/GenBank/DDBJ databases">
        <title>Whole genome shotgun sequence of Vibrio proteolyticus NBRC 13287.</title>
        <authorList>
            <person name="Isaki S."/>
            <person name="Hosoyama A."/>
            <person name="Numata M."/>
            <person name="Hashimoto M."/>
            <person name="Hosoyama Y."/>
            <person name="Tsuchikane K."/>
            <person name="Noguchi M."/>
            <person name="Hirakata S."/>
            <person name="Ichikawa N."/>
            <person name="Ohji S."/>
            <person name="Yamazoe A."/>
            <person name="Fujita N."/>
        </authorList>
    </citation>
    <scope>NUCLEOTIDE SEQUENCE [LARGE SCALE GENOMIC DNA]</scope>
    <source>
        <strain evidence="4 5">NBRC 13287</strain>
    </source>
</reference>
<dbReference type="NCBIfam" id="TIGR00654">
    <property type="entry name" value="PhzF_family"/>
    <property type="match status" value="1"/>
</dbReference>
<comment type="similarity">
    <text evidence="1">Belongs to the PhzF family.</text>
</comment>
<dbReference type="InterPro" id="IPR003719">
    <property type="entry name" value="Phenazine_PhzF-like"/>
</dbReference>
<gene>
    <name evidence="4" type="ORF">VPR01S_06_00580</name>
</gene>
<dbReference type="STRING" id="1219065.VPR01S_06_00580"/>
<dbReference type="PANTHER" id="PTHR13774">
    <property type="entry name" value="PHENAZINE BIOSYNTHESIS PROTEIN"/>
    <property type="match status" value="1"/>
</dbReference>